<name>A0A7J4XN78_9BACE</name>
<reference evidence="1 2" key="1">
    <citation type="journal article" date="2019" name="Nat. Med.">
        <title>A library of human gut bacterial isolates paired with longitudinal multiomics data enables mechanistic microbiome research.</title>
        <authorList>
            <person name="Poyet M."/>
            <person name="Groussin M."/>
            <person name="Gibbons S.M."/>
            <person name="Avila-Pacheco J."/>
            <person name="Jiang X."/>
            <person name="Kearney S.M."/>
            <person name="Perrotta A.R."/>
            <person name="Berdy B."/>
            <person name="Zhao S."/>
            <person name="Lieberman T.D."/>
            <person name="Swanson P.K."/>
            <person name="Smith M."/>
            <person name="Roesemann S."/>
            <person name="Alexander J.E."/>
            <person name="Rich S.A."/>
            <person name="Livny J."/>
            <person name="Vlamakis H."/>
            <person name="Clish C."/>
            <person name="Bullock K."/>
            <person name="Deik A."/>
            <person name="Scott J."/>
            <person name="Pierce K.A."/>
            <person name="Xavier R.J."/>
            <person name="Alm E.J."/>
        </authorList>
    </citation>
    <scope>NUCLEOTIDE SEQUENCE [LARGE SCALE GENOMIC DNA]</scope>
    <source>
        <strain evidence="1 2">BIOML-A10</strain>
    </source>
</reference>
<dbReference type="EMBL" id="VWMK01000002">
    <property type="protein sequence ID" value="KAA3769454.1"/>
    <property type="molecule type" value="Genomic_DNA"/>
</dbReference>
<dbReference type="AlphaFoldDB" id="A0A7J4XN78"/>
<evidence type="ECO:0000313" key="1">
    <source>
        <dbReference type="EMBL" id="KAA3769454.1"/>
    </source>
</evidence>
<evidence type="ECO:0000313" key="2">
    <source>
        <dbReference type="Proteomes" id="UP000422221"/>
    </source>
</evidence>
<dbReference type="Proteomes" id="UP000422221">
    <property type="component" value="Unassembled WGS sequence"/>
</dbReference>
<accession>A0A7J4XN78</accession>
<gene>
    <name evidence="1" type="ORF">F3F73_03260</name>
</gene>
<sequence>MNIINKIIDDIARSMIMDKEDREKLHLIVQLCKSSGVVSIMEFRQLTSLGIPIARILVTILRIPNEAVANLCTDEKITYEDLLCILSIFAQDLLVRKQIRNGYNG</sequence>
<proteinExistence type="predicted"/>
<comment type="caution">
    <text evidence="1">The sequence shown here is derived from an EMBL/GenBank/DDBJ whole genome shotgun (WGS) entry which is preliminary data.</text>
</comment>
<dbReference type="RefSeq" id="WP_130058640.1">
    <property type="nucleotide sequence ID" value="NZ_JADNPJ010000002.1"/>
</dbReference>
<protein>
    <submittedName>
        <fullName evidence="1">Uncharacterized protein</fullName>
    </submittedName>
</protein>
<organism evidence="1 2">
    <name type="scientific">Bacteroides salyersiae</name>
    <dbReference type="NCBI Taxonomy" id="291644"/>
    <lineage>
        <taxon>Bacteria</taxon>
        <taxon>Pseudomonadati</taxon>
        <taxon>Bacteroidota</taxon>
        <taxon>Bacteroidia</taxon>
        <taxon>Bacteroidales</taxon>
        <taxon>Bacteroidaceae</taxon>
        <taxon>Bacteroides</taxon>
    </lineage>
</organism>